<accession>A0A9Q1FN33</accession>
<keyword evidence="3 7" id="KW-0732">Signal</keyword>
<dbReference type="PANTHER" id="PTHR47221:SF6">
    <property type="entry name" value="FIBRINOGEN ALPHA CHAIN"/>
    <property type="match status" value="1"/>
</dbReference>
<dbReference type="InterPro" id="IPR036056">
    <property type="entry name" value="Fibrinogen-like_C"/>
</dbReference>
<keyword evidence="5" id="KW-1015">Disulfide bond</keyword>
<dbReference type="Gene3D" id="3.90.215.10">
    <property type="entry name" value="Gamma Fibrinogen, chain A, domain 1"/>
    <property type="match status" value="1"/>
</dbReference>
<dbReference type="PANTHER" id="PTHR47221">
    <property type="entry name" value="FIBRINOGEN ALPHA CHAIN"/>
    <property type="match status" value="1"/>
</dbReference>
<feature type="domain" description="Fibrinogen C-terminal" evidence="8">
    <location>
        <begin position="19"/>
        <end position="238"/>
    </location>
</feature>
<comment type="caution">
    <text evidence="9">The sequence shown here is derived from an EMBL/GenBank/DDBJ whole genome shotgun (WGS) entry which is preliminary data.</text>
</comment>
<dbReference type="GO" id="GO:0007596">
    <property type="term" value="P:blood coagulation"/>
    <property type="evidence" value="ECO:0007669"/>
    <property type="project" value="InterPro"/>
</dbReference>
<dbReference type="AlphaFoldDB" id="A0A9Q1FN33"/>
<feature type="chain" id="PRO_5040460911" description="Fibrinogen C-terminal domain-containing protein" evidence="7">
    <location>
        <begin position="23"/>
        <end position="255"/>
    </location>
</feature>
<feature type="signal peptide" evidence="7">
    <location>
        <begin position="1"/>
        <end position="22"/>
    </location>
</feature>
<name>A0A9Q1FN33_SYNKA</name>
<dbReference type="InterPro" id="IPR014716">
    <property type="entry name" value="Fibrinogen_a/b/g_C_1"/>
</dbReference>
<dbReference type="EMBL" id="JAINUF010000004">
    <property type="protein sequence ID" value="KAJ8362776.1"/>
    <property type="molecule type" value="Genomic_DNA"/>
</dbReference>
<evidence type="ECO:0000256" key="5">
    <source>
        <dbReference type="ARBA" id="ARBA00023157"/>
    </source>
</evidence>
<evidence type="ECO:0000313" key="10">
    <source>
        <dbReference type="Proteomes" id="UP001152622"/>
    </source>
</evidence>
<dbReference type="SUPFAM" id="SSF56496">
    <property type="entry name" value="Fibrinogen C-terminal domain-like"/>
    <property type="match status" value="1"/>
</dbReference>
<dbReference type="InterPro" id="IPR037579">
    <property type="entry name" value="FIB_ANG-like"/>
</dbReference>
<evidence type="ECO:0000313" key="9">
    <source>
        <dbReference type="EMBL" id="KAJ8362776.1"/>
    </source>
</evidence>
<dbReference type="InterPro" id="IPR002181">
    <property type="entry name" value="Fibrinogen_a/b/g_C_dom"/>
</dbReference>
<evidence type="ECO:0000256" key="1">
    <source>
        <dbReference type="ARBA" id="ARBA00004613"/>
    </source>
</evidence>
<dbReference type="Proteomes" id="UP001152622">
    <property type="component" value="Chromosome 4"/>
</dbReference>
<keyword evidence="2" id="KW-0964">Secreted</keyword>
<dbReference type="Pfam" id="PF00147">
    <property type="entry name" value="Fibrinogen_C"/>
    <property type="match status" value="1"/>
</dbReference>
<reference evidence="9" key="1">
    <citation type="journal article" date="2023" name="Science">
        <title>Genome structures resolve the early diversification of teleost fishes.</title>
        <authorList>
            <person name="Parey E."/>
            <person name="Louis A."/>
            <person name="Montfort J."/>
            <person name="Bouchez O."/>
            <person name="Roques C."/>
            <person name="Iampietro C."/>
            <person name="Lluch J."/>
            <person name="Castinel A."/>
            <person name="Donnadieu C."/>
            <person name="Desvignes T."/>
            <person name="Floi Bucao C."/>
            <person name="Jouanno E."/>
            <person name="Wen M."/>
            <person name="Mejri S."/>
            <person name="Dirks R."/>
            <person name="Jansen H."/>
            <person name="Henkel C."/>
            <person name="Chen W.J."/>
            <person name="Zahm M."/>
            <person name="Cabau C."/>
            <person name="Klopp C."/>
            <person name="Thompson A.W."/>
            <person name="Robinson-Rechavi M."/>
            <person name="Braasch I."/>
            <person name="Lecointre G."/>
            <person name="Bobe J."/>
            <person name="Postlethwait J.H."/>
            <person name="Berthelot C."/>
            <person name="Roest Crollius H."/>
            <person name="Guiguen Y."/>
        </authorList>
    </citation>
    <scope>NUCLEOTIDE SEQUENCE</scope>
    <source>
        <strain evidence="9">WJC10195</strain>
    </source>
</reference>
<dbReference type="SMART" id="SM00186">
    <property type="entry name" value="FBG"/>
    <property type="match status" value="1"/>
</dbReference>
<dbReference type="FunFam" id="3.90.215.10:FF:000001">
    <property type="entry name" value="Tenascin isoform 1"/>
    <property type="match status" value="1"/>
</dbReference>
<keyword evidence="4" id="KW-0175">Coiled coil</keyword>
<evidence type="ECO:0000256" key="3">
    <source>
        <dbReference type="ARBA" id="ARBA00022729"/>
    </source>
</evidence>
<dbReference type="OrthoDB" id="7735550at2759"/>
<protein>
    <recommendedName>
        <fullName evidence="8">Fibrinogen C-terminal domain-containing protein</fullName>
    </recommendedName>
</protein>
<evidence type="ECO:0000256" key="7">
    <source>
        <dbReference type="SAM" id="SignalP"/>
    </source>
</evidence>
<evidence type="ECO:0000256" key="2">
    <source>
        <dbReference type="ARBA" id="ARBA00022525"/>
    </source>
</evidence>
<comment type="subcellular location">
    <subcellularLocation>
        <location evidence="1">Secreted</location>
    </subcellularLocation>
</comment>
<dbReference type="PROSITE" id="PS51406">
    <property type="entry name" value="FIBRINOGEN_C_2"/>
    <property type="match status" value="1"/>
</dbReference>
<evidence type="ECO:0000259" key="8">
    <source>
        <dbReference type="PROSITE" id="PS51406"/>
    </source>
</evidence>
<sequence length="255" mass="28878">MVSVFLLVLLPVAALSVPVAQSSHPDDCEALYRSGYKHRGVYSIYPTVYNNSVQVFCDMDYKDNTGWTVIQRRLDGTVNFHRPWGHYKSGFGNIAGEHWLGLQTIFAITGPKNYRLRVDMEDFEGGSVHAEYTSFYIEPESDGYRLRLGNYIDGGAGDSLTYQSGRKFSTFDNDQDNFDTNCAVTYHGGFWFNGCFQANPNGLYTWGPTPEAIGVIWKTWKGFNYSLKSITMKIRPRLHRSATPLPESNVTTSYH</sequence>
<gene>
    <name evidence="9" type="ORF">SKAU_G00116070</name>
</gene>
<keyword evidence="6" id="KW-0325">Glycoprotein</keyword>
<proteinExistence type="predicted"/>
<dbReference type="GO" id="GO:0005576">
    <property type="term" value="C:extracellular region"/>
    <property type="evidence" value="ECO:0007669"/>
    <property type="project" value="UniProtKB-SubCell"/>
</dbReference>
<evidence type="ECO:0000256" key="4">
    <source>
        <dbReference type="ARBA" id="ARBA00023054"/>
    </source>
</evidence>
<keyword evidence="10" id="KW-1185">Reference proteome</keyword>
<organism evidence="9 10">
    <name type="scientific">Synaphobranchus kaupii</name>
    <name type="common">Kaup's arrowtooth eel</name>
    <dbReference type="NCBI Taxonomy" id="118154"/>
    <lineage>
        <taxon>Eukaryota</taxon>
        <taxon>Metazoa</taxon>
        <taxon>Chordata</taxon>
        <taxon>Craniata</taxon>
        <taxon>Vertebrata</taxon>
        <taxon>Euteleostomi</taxon>
        <taxon>Actinopterygii</taxon>
        <taxon>Neopterygii</taxon>
        <taxon>Teleostei</taxon>
        <taxon>Anguilliformes</taxon>
        <taxon>Synaphobranchidae</taxon>
        <taxon>Synaphobranchus</taxon>
    </lineage>
</organism>
<evidence type="ECO:0000256" key="6">
    <source>
        <dbReference type="ARBA" id="ARBA00023180"/>
    </source>
</evidence>
<dbReference type="CDD" id="cd00087">
    <property type="entry name" value="FReD"/>
    <property type="match status" value="1"/>
</dbReference>